<name>A0ABW8UA74_9LACO</name>
<protein>
    <submittedName>
        <fullName evidence="2">Alpha/beta fold hydrolase</fullName>
    </submittedName>
</protein>
<dbReference type="InterPro" id="IPR029058">
    <property type="entry name" value="AB_hydrolase_fold"/>
</dbReference>
<comment type="caution">
    <text evidence="2">The sequence shown here is derived from an EMBL/GenBank/DDBJ whole genome shotgun (WGS) entry which is preliminary data.</text>
</comment>
<evidence type="ECO:0000259" key="1">
    <source>
        <dbReference type="Pfam" id="PF00561"/>
    </source>
</evidence>
<dbReference type="InterPro" id="IPR050471">
    <property type="entry name" value="AB_hydrolase"/>
</dbReference>
<dbReference type="Proteomes" id="UP001625389">
    <property type="component" value="Unassembled WGS sequence"/>
</dbReference>
<evidence type="ECO:0000313" key="2">
    <source>
        <dbReference type="EMBL" id="MFL2028278.1"/>
    </source>
</evidence>
<keyword evidence="2" id="KW-0378">Hydrolase</keyword>
<gene>
    <name evidence="2" type="ORF">ACEN34_01475</name>
</gene>
<feature type="domain" description="AB hydrolase-1" evidence="1">
    <location>
        <begin position="34"/>
        <end position="264"/>
    </location>
</feature>
<dbReference type="PANTHER" id="PTHR43433:SF5">
    <property type="entry name" value="AB HYDROLASE-1 DOMAIN-CONTAINING PROTEIN"/>
    <property type="match status" value="1"/>
</dbReference>
<dbReference type="SUPFAM" id="SSF53474">
    <property type="entry name" value="alpha/beta-Hydrolases"/>
    <property type="match status" value="1"/>
</dbReference>
<organism evidence="2 3">
    <name type="scientific">Loigolactobacillus zhaoyuanensis</name>
    <dbReference type="NCBI Taxonomy" id="2486017"/>
    <lineage>
        <taxon>Bacteria</taxon>
        <taxon>Bacillati</taxon>
        <taxon>Bacillota</taxon>
        <taxon>Bacilli</taxon>
        <taxon>Lactobacillales</taxon>
        <taxon>Lactobacillaceae</taxon>
        <taxon>Loigolactobacillus</taxon>
    </lineage>
</organism>
<dbReference type="InterPro" id="IPR000073">
    <property type="entry name" value="AB_hydrolase_1"/>
</dbReference>
<keyword evidence="3" id="KW-1185">Reference proteome</keyword>
<accession>A0ABW8UA74</accession>
<dbReference type="RefSeq" id="WP_407136783.1">
    <property type="nucleotide sequence ID" value="NZ_JBGQPK010000003.1"/>
</dbReference>
<evidence type="ECO:0000313" key="3">
    <source>
        <dbReference type="Proteomes" id="UP001625389"/>
    </source>
</evidence>
<dbReference type="GO" id="GO:0016787">
    <property type="term" value="F:hydrolase activity"/>
    <property type="evidence" value="ECO:0007669"/>
    <property type="project" value="UniProtKB-KW"/>
</dbReference>
<dbReference type="Gene3D" id="3.40.50.1820">
    <property type="entry name" value="alpha/beta hydrolase"/>
    <property type="match status" value="1"/>
</dbReference>
<dbReference type="EMBL" id="JBGQPK010000003">
    <property type="protein sequence ID" value="MFL2028278.1"/>
    <property type="molecule type" value="Genomic_DNA"/>
</dbReference>
<sequence>MTNTAYTLAPNQFITADSGIKYAYREMGQKTGIPVILLTHLSANLDNWEPSLIDELAKKHWLIMFDNSGVGLSTGRVPQTIQAMARDTLTFIHTFDFQQVDILSLSMGGMIAQELVLREPQLVRKLILTGTGPRGGYGIDQVTRVTNLDLVRAVITLRDVKTYLFFTRTAVGKRAAADFLRQIKRRQSNRDRSISLSAYTAQLKAIKRWGKEGPADLSKISQPTLIANGDHDRMVPTKNSYDLATRIPNSKLILFKDAGHGSIFQYYLQFSQAVNQFLQN</sequence>
<dbReference type="PANTHER" id="PTHR43433">
    <property type="entry name" value="HYDROLASE, ALPHA/BETA FOLD FAMILY PROTEIN"/>
    <property type="match status" value="1"/>
</dbReference>
<dbReference type="Pfam" id="PF00561">
    <property type="entry name" value="Abhydrolase_1"/>
    <property type="match status" value="1"/>
</dbReference>
<reference evidence="2 3" key="1">
    <citation type="submission" date="2024-08" db="EMBL/GenBank/DDBJ databases">
        <authorList>
            <person name="Arias E."/>
        </authorList>
    </citation>
    <scope>NUCLEOTIDE SEQUENCE [LARGE SCALE GENOMIC DNA]</scope>
    <source>
        <strain evidence="2 3">FAM 25317</strain>
    </source>
</reference>
<proteinExistence type="predicted"/>
<dbReference type="PRINTS" id="PR00111">
    <property type="entry name" value="ABHYDROLASE"/>
</dbReference>